<dbReference type="SFLD" id="SFLDF00003">
    <property type="entry name" value="D-galactonate_dehydratase"/>
    <property type="match status" value="1"/>
</dbReference>
<dbReference type="AlphaFoldDB" id="A0A4S2MSL8"/>
<name>A0A4S2MSL8_9PEZI</name>
<dbReference type="InterPro" id="IPR036849">
    <property type="entry name" value="Enolase-like_C_sf"/>
</dbReference>
<accession>A0A4S2MSL8</accession>
<dbReference type="SMART" id="SM00922">
    <property type="entry name" value="MR_MLE"/>
    <property type="match status" value="1"/>
</dbReference>
<keyword evidence="4" id="KW-0456">Lyase</keyword>
<dbReference type="EMBL" id="ML220134">
    <property type="protein sequence ID" value="TGZ79108.1"/>
    <property type="molecule type" value="Genomic_DNA"/>
</dbReference>
<dbReference type="Proteomes" id="UP000298138">
    <property type="component" value="Unassembled WGS sequence"/>
</dbReference>
<dbReference type="PANTHER" id="PTHR48080">
    <property type="entry name" value="D-GALACTONATE DEHYDRATASE-RELATED"/>
    <property type="match status" value="1"/>
</dbReference>
<evidence type="ECO:0000256" key="2">
    <source>
        <dbReference type="ARBA" id="ARBA00022723"/>
    </source>
</evidence>
<dbReference type="InterPro" id="IPR018110">
    <property type="entry name" value="Mandel_Rmase/mucon_lact_enz_CS"/>
</dbReference>
<evidence type="ECO:0000256" key="4">
    <source>
        <dbReference type="ARBA" id="ARBA00023239"/>
    </source>
</evidence>
<dbReference type="GO" id="GO:0008869">
    <property type="term" value="F:galactonate dehydratase activity"/>
    <property type="evidence" value="ECO:0007669"/>
    <property type="project" value="InterPro"/>
</dbReference>
<dbReference type="SUPFAM" id="SSF51604">
    <property type="entry name" value="Enolase C-terminal domain-like"/>
    <property type="match status" value="1"/>
</dbReference>
<evidence type="ECO:0000256" key="1">
    <source>
        <dbReference type="ARBA" id="ARBA00001946"/>
    </source>
</evidence>
<evidence type="ECO:0000259" key="5">
    <source>
        <dbReference type="SMART" id="SM00922"/>
    </source>
</evidence>
<dbReference type="InterPro" id="IPR013342">
    <property type="entry name" value="Mandelate_racemase_C"/>
</dbReference>
<dbReference type="SFLD" id="SFLDG00179">
    <property type="entry name" value="mandelate_racemase"/>
    <property type="match status" value="1"/>
</dbReference>
<organism evidence="6 7">
    <name type="scientific">Ascodesmis nigricans</name>
    <dbReference type="NCBI Taxonomy" id="341454"/>
    <lineage>
        <taxon>Eukaryota</taxon>
        <taxon>Fungi</taxon>
        <taxon>Dikarya</taxon>
        <taxon>Ascomycota</taxon>
        <taxon>Pezizomycotina</taxon>
        <taxon>Pezizomycetes</taxon>
        <taxon>Pezizales</taxon>
        <taxon>Ascodesmidaceae</taxon>
        <taxon>Ascodesmis</taxon>
    </lineage>
</organism>
<dbReference type="PROSITE" id="PS00908">
    <property type="entry name" value="MR_MLE_1"/>
    <property type="match status" value="1"/>
</dbReference>
<feature type="domain" description="Mandelate racemase/muconate lactonizing enzyme C-terminal" evidence="5">
    <location>
        <begin position="126"/>
        <end position="228"/>
    </location>
</feature>
<keyword evidence="3" id="KW-0460">Magnesium</keyword>
<evidence type="ECO:0000256" key="3">
    <source>
        <dbReference type="ARBA" id="ARBA00022842"/>
    </source>
</evidence>
<dbReference type="InParanoid" id="A0A4S2MSL8"/>
<gene>
    <name evidence="6" type="ORF">EX30DRAFT_350439</name>
</gene>
<dbReference type="NCBIfam" id="NF010624">
    <property type="entry name" value="PRK14017.1"/>
    <property type="match status" value="1"/>
</dbReference>
<dbReference type="InterPro" id="IPR029017">
    <property type="entry name" value="Enolase-like_N"/>
</dbReference>
<dbReference type="InterPro" id="IPR013341">
    <property type="entry name" value="Mandelate_racemase_N_dom"/>
</dbReference>
<sequence length="387" mass="42891">MVKIKTIEYFRVLPRWLFVKVTDEAGNYGWGESTLEGHTEAIEGSLDELIGRFVGYEADDIEHIWQVAWRLGFYRGGAVFMSAISGIDIALWDLKGRKLGVPIYSLLGGKLRHKVAVYSWIGGDRPSDIAVQAKQRKEQGFTAIKMNATSDLGWLDSPSALQSSVERLKAVKAAGLDAGLDFHGRVHKPMAKQLAKLLEPHQPLFIEEPLLSEHPEAIKQFSQHTTIPIALGERLYSRWDVKPFLESGAIDVLQPDVSHCGGISEIRRIAAMCEAYDVGLAPHCPLGPISLAASIQVAVTSPNFVIQEMSCGIHYNKMTPEGAGEWDLNSYLKDKSVFDVKEGYVQTPTGPGLGIEVDEDLIRKISKDCKAWRCLEFFGPDGAVREW</sequence>
<keyword evidence="7" id="KW-1185">Reference proteome</keyword>
<dbReference type="GO" id="GO:0034194">
    <property type="term" value="P:D-galactonate catabolic process"/>
    <property type="evidence" value="ECO:0007669"/>
    <property type="project" value="InterPro"/>
</dbReference>
<dbReference type="GO" id="GO:0046872">
    <property type="term" value="F:metal ion binding"/>
    <property type="evidence" value="ECO:0007669"/>
    <property type="project" value="UniProtKB-KW"/>
</dbReference>
<dbReference type="PANTHER" id="PTHR48080:SF2">
    <property type="entry name" value="D-GALACTONATE DEHYDRATASE"/>
    <property type="match status" value="1"/>
</dbReference>
<evidence type="ECO:0000313" key="7">
    <source>
        <dbReference type="Proteomes" id="UP000298138"/>
    </source>
</evidence>
<dbReference type="InterPro" id="IPR023592">
    <property type="entry name" value="Galactonate_deHydtase"/>
</dbReference>
<dbReference type="SFLD" id="SFLDS00001">
    <property type="entry name" value="Enolase"/>
    <property type="match status" value="1"/>
</dbReference>
<dbReference type="InterPro" id="IPR029065">
    <property type="entry name" value="Enolase_C-like"/>
</dbReference>
<dbReference type="CDD" id="cd03325">
    <property type="entry name" value="D-galactonate_dehydratase"/>
    <property type="match status" value="1"/>
</dbReference>
<dbReference type="Pfam" id="PF13378">
    <property type="entry name" value="MR_MLE_C"/>
    <property type="match status" value="1"/>
</dbReference>
<proteinExistence type="predicted"/>
<dbReference type="InterPro" id="IPR034593">
    <property type="entry name" value="DgoD-like"/>
</dbReference>
<dbReference type="OrthoDB" id="2579025at2759"/>
<dbReference type="Gene3D" id="3.30.390.10">
    <property type="entry name" value="Enolase-like, N-terminal domain"/>
    <property type="match status" value="1"/>
</dbReference>
<dbReference type="GO" id="GO:0009063">
    <property type="term" value="P:amino acid catabolic process"/>
    <property type="evidence" value="ECO:0007669"/>
    <property type="project" value="InterPro"/>
</dbReference>
<dbReference type="SUPFAM" id="SSF54826">
    <property type="entry name" value="Enolase N-terminal domain-like"/>
    <property type="match status" value="1"/>
</dbReference>
<protein>
    <submittedName>
        <fullName evidence="6">Enolase C-terminal domain-like protein</fullName>
    </submittedName>
</protein>
<comment type="cofactor">
    <cofactor evidence="1">
        <name>Mg(2+)</name>
        <dbReference type="ChEBI" id="CHEBI:18420"/>
    </cofactor>
</comment>
<keyword evidence="2" id="KW-0479">Metal-binding</keyword>
<dbReference type="STRING" id="341454.A0A4S2MSL8"/>
<evidence type="ECO:0000313" key="6">
    <source>
        <dbReference type="EMBL" id="TGZ79108.1"/>
    </source>
</evidence>
<reference evidence="6 7" key="1">
    <citation type="submission" date="2019-04" db="EMBL/GenBank/DDBJ databases">
        <title>Comparative genomics and transcriptomics to analyze fruiting body development in filamentous ascomycetes.</title>
        <authorList>
            <consortium name="DOE Joint Genome Institute"/>
            <person name="Lutkenhaus R."/>
            <person name="Traeger S."/>
            <person name="Breuer J."/>
            <person name="Kuo A."/>
            <person name="Lipzen A."/>
            <person name="Pangilinan J."/>
            <person name="Dilworth D."/>
            <person name="Sandor L."/>
            <person name="Poggeler S."/>
            <person name="Barry K."/>
            <person name="Grigoriev I.V."/>
            <person name="Nowrousian M."/>
        </authorList>
    </citation>
    <scope>NUCLEOTIDE SEQUENCE [LARGE SCALE GENOMIC DNA]</scope>
    <source>
        <strain evidence="6 7">CBS 389.68</strain>
    </source>
</reference>
<dbReference type="Gene3D" id="3.20.20.120">
    <property type="entry name" value="Enolase-like C-terminal domain"/>
    <property type="match status" value="1"/>
</dbReference>
<dbReference type="Pfam" id="PF02746">
    <property type="entry name" value="MR_MLE_N"/>
    <property type="match status" value="1"/>
</dbReference>